<evidence type="ECO:0000256" key="1">
    <source>
        <dbReference type="SAM" id="Coils"/>
    </source>
</evidence>
<dbReference type="EMBL" id="RRYP01010607">
    <property type="protein sequence ID" value="TNV78276.1"/>
    <property type="molecule type" value="Genomic_DNA"/>
</dbReference>
<sequence>MIIMIIIMVAKYIIKKILDVLSLFTLGKYRTSFYFRNRQDHTTLVGGILTLIMTLVVGYLSYDIMWSIYHRMDFTVQSKMQQIPPIVDATDLVRTIGPYIDIFQKKEFTEKDRHQEDENPCGGYYGIATVGTRSGIVMRCNKTYTVTMIGPHSQYFYNYQLDIPKDEISDLVLQNNNYITIELVCGNDLYCFSNYTDDDDMYKILEDNFSIFYYTYFFDNLKDIYKQIFDRGIEIQLNTFITSEFTVFTYTKSNEIWPSVFSNENPSNIKRQYYNFDLGKYERKEGHLNKGIEIQLQQASTQRMFPSYSVKPRSVLQGLAQIGGIISIMSVFLIGLRMYHRQQTNKKLNKLTINGHGSEVFSYERYAELERTVREQQVKIDSQQIELAEIKKQSGRSVMLGVNVTEYREDETGEKSELIGRQ</sequence>
<feature type="transmembrane region" description="Helical" evidence="2">
    <location>
        <begin position="41"/>
        <end position="62"/>
    </location>
</feature>
<feature type="transmembrane region" description="Helical" evidence="2">
    <location>
        <begin position="319"/>
        <end position="339"/>
    </location>
</feature>
<keyword evidence="4" id="KW-1185">Reference proteome</keyword>
<keyword evidence="2" id="KW-0812">Transmembrane</keyword>
<proteinExistence type="predicted"/>
<organism evidence="3 4">
    <name type="scientific">Halteria grandinella</name>
    <dbReference type="NCBI Taxonomy" id="5974"/>
    <lineage>
        <taxon>Eukaryota</taxon>
        <taxon>Sar</taxon>
        <taxon>Alveolata</taxon>
        <taxon>Ciliophora</taxon>
        <taxon>Intramacronucleata</taxon>
        <taxon>Spirotrichea</taxon>
        <taxon>Stichotrichia</taxon>
        <taxon>Sporadotrichida</taxon>
        <taxon>Halteriidae</taxon>
        <taxon>Halteria</taxon>
    </lineage>
</organism>
<dbReference type="AlphaFoldDB" id="A0A8J8T1N4"/>
<feature type="coiled-coil region" evidence="1">
    <location>
        <begin position="366"/>
        <end position="393"/>
    </location>
</feature>
<evidence type="ECO:0000313" key="4">
    <source>
        <dbReference type="Proteomes" id="UP000785679"/>
    </source>
</evidence>
<gene>
    <name evidence="3" type="ORF">FGO68_gene7264</name>
</gene>
<reference evidence="3" key="1">
    <citation type="submission" date="2019-06" db="EMBL/GenBank/DDBJ databases">
        <authorList>
            <person name="Zheng W."/>
        </authorList>
    </citation>
    <scope>NUCLEOTIDE SEQUENCE</scope>
    <source>
        <strain evidence="3">QDHG01</strain>
    </source>
</reference>
<evidence type="ECO:0000313" key="3">
    <source>
        <dbReference type="EMBL" id="TNV78276.1"/>
    </source>
</evidence>
<evidence type="ECO:0000256" key="2">
    <source>
        <dbReference type="SAM" id="Phobius"/>
    </source>
</evidence>
<evidence type="ECO:0008006" key="5">
    <source>
        <dbReference type="Google" id="ProtNLM"/>
    </source>
</evidence>
<name>A0A8J8T1N4_HALGN</name>
<keyword evidence="1" id="KW-0175">Coiled coil</keyword>
<dbReference type="Proteomes" id="UP000785679">
    <property type="component" value="Unassembled WGS sequence"/>
</dbReference>
<accession>A0A8J8T1N4</accession>
<protein>
    <recommendedName>
        <fullName evidence="5">Transmembrane protein</fullName>
    </recommendedName>
</protein>
<keyword evidence="2" id="KW-0472">Membrane</keyword>
<keyword evidence="2" id="KW-1133">Transmembrane helix</keyword>
<comment type="caution">
    <text evidence="3">The sequence shown here is derived from an EMBL/GenBank/DDBJ whole genome shotgun (WGS) entry which is preliminary data.</text>
</comment>